<gene>
    <name evidence="2" type="ORF">Athai_16050</name>
</gene>
<organism evidence="2 3">
    <name type="scientific">Actinocatenispora thailandica</name>
    <dbReference type="NCBI Taxonomy" id="227318"/>
    <lineage>
        <taxon>Bacteria</taxon>
        <taxon>Bacillati</taxon>
        <taxon>Actinomycetota</taxon>
        <taxon>Actinomycetes</taxon>
        <taxon>Micromonosporales</taxon>
        <taxon>Micromonosporaceae</taxon>
        <taxon>Actinocatenispora</taxon>
    </lineage>
</organism>
<dbReference type="Pfam" id="PF02567">
    <property type="entry name" value="PhzC-PhzF"/>
    <property type="match status" value="1"/>
</dbReference>
<dbReference type="AlphaFoldDB" id="A0A7R7HVF1"/>
<dbReference type="EMBL" id="AP023355">
    <property type="protein sequence ID" value="BCJ34102.1"/>
    <property type="molecule type" value="Genomic_DNA"/>
</dbReference>
<protein>
    <submittedName>
        <fullName evidence="2">Phenazine biosynthesis protein PhzF</fullName>
    </submittedName>
</protein>
<dbReference type="SUPFAM" id="SSF54506">
    <property type="entry name" value="Diaminopimelate epimerase-like"/>
    <property type="match status" value="1"/>
</dbReference>
<name>A0A7R7HVF1_9ACTN</name>
<dbReference type="PIRSF" id="PIRSF016184">
    <property type="entry name" value="PhzC_PhzF"/>
    <property type="match status" value="1"/>
</dbReference>
<dbReference type="PANTHER" id="PTHR13774">
    <property type="entry name" value="PHENAZINE BIOSYNTHESIS PROTEIN"/>
    <property type="match status" value="1"/>
</dbReference>
<dbReference type="NCBIfam" id="TIGR00654">
    <property type="entry name" value="PhzF_family"/>
    <property type="match status" value="1"/>
</dbReference>
<accession>A0A7R7HVF1</accession>
<reference evidence="2 3" key="1">
    <citation type="submission" date="2020-08" db="EMBL/GenBank/DDBJ databases">
        <title>Whole genome shotgun sequence of Actinocatenispora thailandica NBRC 105041.</title>
        <authorList>
            <person name="Komaki H."/>
            <person name="Tamura T."/>
        </authorList>
    </citation>
    <scope>NUCLEOTIDE SEQUENCE [LARGE SCALE GENOMIC DNA]</scope>
    <source>
        <strain evidence="2 3">NBRC 105041</strain>
    </source>
</reference>
<evidence type="ECO:0000313" key="2">
    <source>
        <dbReference type="EMBL" id="BCJ34102.1"/>
    </source>
</evidence>
<dbReference type="GO" id="GO:0005737">
    <property type="term" value="C:cytoplasm"/>
    <property type="evidence" value="ECO:0007669"/>
    <property type="project" value="TreeGrafter"/>
</dbReference>
<dbReference type="PANTHER" id="PTHR13774:SF32">
    <property type="entry name" value="ANTISENSE-ENHANCING SEQUENCE 1"/>
    <property type="match status" value="1"/>
</dbReference>
<dbReference type="Gene3D" id="3.10.310.10">
    <property type="entry name" value="Diaminopimelate Epimerase, Chain A, domain 1"/>
    <property type="match status" value="2"/>
</dbReference>
<evidence type="ECO:0000256" key="1">
    <source>
        <dbReference type="PIRSR" id="PIRSR016184-1"/>
    </source>
</evidence>
<keyword evidence="3" id="KW-1185">Reference proteome</keyword>
<dbReference type="KEGG" id="atl:Athai_16050"/>
<dbReference type="Proteomes" id="UP000611640">
    <property type="component" value="Chromosome"/>
</dbReference>
<proteinExistence type="predicted"/>
<sequence>MHVNVFSARPYQGNSLPVFPDIPPLSSAQLRTVTRELRQFEAVFLRPTDRADTAHARVFDQHGELPFAGHPLLGAAAVLHHRSAGAPERRWQLELVGRTVEVTTTRSGPEVYSATIDQGRPEFLGEVTGHREIAEAFALGPADLRSDLPLEVVSTGLRYLVVPVVSGALARARIHADIGAMLRAHGAQFAVLFDEDGAEIRHWDNDGTVEDIATGSAAGVIGGYRLRHGLAGDDVSFALSQGRFTGRSARLTVRARGSRHDVRAVRVSGDVVLLGTASLAVPPTADDAAARS</sequence>
<dbReference type="GO" id="GO:0016853">
    <property type="term" value="F:isomerase activity"/>
    <property type="evidence" value="ECO:0007669"/>
    <property type="project" value="TreeGrafter"/>
</dbReference>
<dbReference type="InterPro" id="IPR003719">
    <property type="entry name" value="Phenazine_PhzF-like"/>
</dbReference>
<feature type="active site" evidence="1">
    <location>
        <position position="41"/>
    </location>
</feature>
<evidence type="ECO:0000313" key="3">
    <source>
        <dbReference type="Proteomes" id="UP000611640"/>
    </source>
</evidence>